<dbReference type="Proteomes" id="UP000749559">
    <property type="component" value="Unassembled WGS sequence"/>
</dbReference>
<dbReference type="EMBL" id="CAIIXF020000005">
    <property type="protein sequence ID" value="CAH1784013.1"/>
    <property type="molecule type" value="Genomic_DNA"/>
</dbReference>
<dbReference type="Pfam" id="PF23591">
    <property type="entry name" value="CILP"/>
    <property type="match status" value="1"/>
</dbReference>
<dbReference type="Pfam" id="PF23599">
    <property type="entry name" value="CILP_C"/>
    <property type="match status" value="1"/>
</dbReference>
<dbReference type="InterPro" id="IPR056258">
    <property type="entry name" value="CILP-1/2_C"/>
</dbReference>
<comment type="caution">
    <text evidence="4">The sequence shown here is derived from an EMBL/GenBank/DDBJ whole genome shotgun (WGS) entry which is preliminary data.</text>
</comment>
<dbReference type="OrthoDB" id="9929167at2759"/>
<evidence type="ECO:0000259" key="2">
    <source>
        <dbReference type="Pfam" id="PF23599"/>
    </source>
</evidence>
<reference evidence="4" key="1">
    <citation type="submission" date="2022-03" db="EMBL/GenBank/DDBJ databases">
        <authorList>
            <person name="Martin C."/>
        </authorList>
    </citation>
    <scope>NUCLEOTIDE SEQUENCE</scope>
</reference>
<dbReference type="InterPro" id="IPR056255">
    <property type="entry name" value="CILP-1/2_dom"/>
</dbReference>
<accession>A0A8J1XEY6</accession>
<evidence type="ECO:0000313" key="5">
    <source>
        <dbReference type="Proteomes" id="UP000749559"/>
    </source>
</evidence>
<dbReference type="InterPro" id="IPR056256">
    <property type="entry name" value="CILP-1/2_b-sand_dom2"/>
</dbReference>
<name>A0A8J1XEY6_OWEFU</name>
<feature type="domain" description="Cartilage intermediate layer protein 1/2" evidence="3">
    <location>
        <begin position="10"/>
        <end position="68"/>
    </location>
</feature>
<protein>
    <submittedName>
        <fullName evidence="4">Uncharacterized protein</fullName>
    </submittedName>
</protein>
<feature type="domain" description="Cartilage intermediate layer protein 1/2 beta-sandwich" evidence="1">
    <location>
        <begin position="96"/>
        <end position="187"/>
    </location>
</feature>
<dbReference type="PANTHER" id="PTHR15031:SF6">
    <property type="entry name" value="CARTILAGE INTERMEDIATE LAYER PROTEIN 1-LIKE ISOFORM X1"/>
    <property type="match status" value="1"/>
</dbReference>
<evidence type="ECO:0000259" key="3">
    <source>
        <dbReference type="Pfam" id="PF23708"/>
    </source>
</evidence>
<dbReference type="InterPro" id="IPR039675">
    <property type="entry name" value="CILP1/CILP2"/>
</dbReference>
<proteinExistence type="predicted"/>
<sequence length="733" mass="80488">MVYTEIHFPDCNPKPEAYYTALPKECRHRSYNLGRCREDIRLTEGEQEYCCGPTKQISFTLRCEGFRLKLVETFRCGWKVCNQFNNPTTGGVSIQDNSVTFYGRAFDVEDSSTPLMFGSVTVGGIHTTYTSFTGNFQFAVPQGQSRIVVNVKVRFIPQNLVETTKVFHIPAGHIGIFYKDIPMMHKPEPVIIDTSNTNRINLAPENDEPLAEILISNKDSLFTFNGQPYRGKLNAFVNFVDTRSLSSLDTMVGDLTFEDKEGNTGLLQTFGMFRLSFEDFEGREVKMEGTIDAAIKAEFVERSSGGERANLYSFNEKTGRWEGASRMSRGRRTKRAQANFDSTFLVGNIVITDRYWINFDNPNLNYCFINMRTYTDATFTTEIPWASSTEFTVIALDPTATSPWNQITTGGMSLNQQLASSQNCILTVCGTTDIHAYLFAENQNGPFSSSALLGGSAPVYPVNNIIPTISGAAGSIIHNKPIDTTATLGAPGANTEGPVYHNAFNNPALAQTQCRSATTANPHYRFYRDPNSLYEYSVCLNFFACPMMPAIYPLIWFPQAPTTYWAWYVKVRVSVVGQPLTESSVRATSKGALHPLTLNQIFGIREDTTTSRTVCLEYKGSGNIIVSITPPLNPPDETKIDIDVQGTGCVGTPSAGLVTYQQPSGSLFSFKPPSGVAHGGTGTGLYFANAAAMNSAKSLAKARCECADITLGTPNCQVPLPAMGVGLSVTCQP</sequence>
<organism evidence="4 5">
    <name type="scientific">Owenia fusiformis</name>
    <name type="common">Polychaete worm</name>
    <dbReference type="NCBI Taxonomy" id="6347"/>
    <lineage>
        <taxon>Eukaryota</taxon>
        <taxon>Metazoa</taxon>
        <taxon>Spiralia</taxon>
        <taxon>Lophotrochozoa</taxon>
        <taxon>Annelida</taxon>
        <taxon>Polychaeta</taxon>
        <taxon>Sedentaria</taxon>
        <taxon>Canalipalpata</taxon>
        <taxon>Sabellida</taxon>
        <taxon>Oweniida</taxon>
        <taxon>Oweniidae</taxon>
        <taxon>Owenia</taxon>
    </lineage>
</organism>
<evidence type="ECO:0000313" key="4">
    <source>
        <dbReference type="EMBL" id="CAH1784013.1"/>
    </source>
</evidence>
<evidence type="ECO:0000259" key="1">
    <source>
        <dbReference type="Pfam" id="PF23591"/>
    </source>
</evidence>
<dbReference type="AlphaFoldDB" id="A0A8J1XEY6"/>
<dbReference type="PANTHER" id="PTHR15031">
    <property type="entry name" value="CARTILAGE INTERMEDIATE LAYER PROTEIN CLIP"/>
    <property type="match status" value="1"/>
</dbReference>
<dbReference type="Pfam" id="PF23708">
    <property type="entry name" value="CILP_5th"/>
    <property type="match status" value="1"/>
</dbReference>
<feature type="domain" description="Cartilage intermediate layer protein 1/2 C-terminal" evidence="2">
    <location>
        <begin position="538"/>
        <end position="731"/>
    </location>
</feature>
<keyword evidence="5" id="KW-1185">Reference proteome</keyword>
<gene>
    <name evidence="4" type="ORF">OFUS_LOCUS10280</name>
</gene>